<feature type="domain" description="DUF5652" evidence="2">
    <location>
        <begin position="10"/>
        <end position="71"/>
    </location>
</feature>
<feature type="transmembrane region" description="Helical" evidence="1">
    <location>
        <begin position="12"/>
        <end position="32"/>
    </location>
</feature>
<accession>A0A3B0UYG3</accession>
<evidence type="ECO:0000313" key="3">
    <source>
        <dbReference type="EMBL" id="VAW33173.1"/>
    </source>
</evidence>
<dbReference type="Pfam" id="PF18893">
    <property type="entry name" value="DUF5652"/>
    <property type="match status" value="1"/>
</dbReference>
<evidence type="ECO:0000259" key="2">
    <source>
        <dbReference type="Pfam" id="PF18893"/>
    </source>
</evidence>
<dbReference type="AlphaFoldDB" id="A0A3B0UYG3"/>
<dbReference type="EMBL" id="UOEV01000086">
    <property type="protein sequence ID" value="VAW33173.1"/>
    <property type="molecule type" value="Genomic_DNA"/>
</dbReference>
<sequence>MMNIFGPISGFSFVLIFLFITLIIAVIVLKYYALWYSARGNQRIWFIVMLVANTIGILEIIYLIWFRPKDDSVIQDTDKDTAKTAITPSQDDSQPE</sequence>
<keyword evidence="1" id="KW-1133">Transmembrane helix</keyword>
<feature type="transmembrane region" description="Helical" evidence="1">
    <location>
        <begin position="44"/>
        <end position="65"/>
    </location>
</feature>
<gene>
    <name evidence="3" type="ORF">MNBD_CPR01-187</name>
</gene>
<protein>
    <recommendedName>
        <fullName evidence="2">DUF5652 domain-containing protein</fullName>
    </recommendedName>
</protein>
<organism evidence="3">
    <name type="scientific">hydrothermal vent metagenome</name>
    <dbReference type="NCBI Taxonomy" id="652676"/>
    <lineage>
        <taxon>unclassified sequences</taxon>
        <taxon>metagenomes</taxon>
        <taxon>ecological metagenomes</taxon>
    </lineage>
</organism>
<dbReference type="InterPro" id="IPR043712">
    <property type="entry name" value="DUF5652"/>
</dbReference>
<name>A0A3B0UYG3_9ZZZZ</name>
<reference evidence="3" key="1">
    <citation type="submission" date="2018-06" db="EMBL/GenBank/DDBJ databases">
        <authorList>
            <person name="Zhirakovskaya E."/>
        </authorList>
    </citation>
    <scope>NUCLEOTIDE SEQUENCE</scope>
</reference>
<keyword evidence="1" id="KW-0472">Membrane</keyword>
<evidence type="ECO:0000256" key="1">
    <source>
        <dbReference type="SAM" id="Phobius"/>
    </source>
</evidence>
<keyword evidence="1" id="KW-0812">Transmembrane</keyword>
<proteinExistence type="predicted"/>